<protein>
    <recommendedName>
        <fullName evidence="5">MGT5A-like N-terminal domain-containing protein</fullName>
    </recommendedName>
</protein>
<dbReference type="Pfam" id="PF15027">
    <property type="entry name" value="MGT5A_N"/>
    <property type="match status" value="1"/>
</dbReference>
<proteinExistence type="predicted"/>
<comment type="subcellular location">
    <subcellularLocation>
        <location evidence="1">Secreted</location>
    </subcellularLocation>
</comment>
<keyword evidence="3" id="KW-0325">Glycoprotein</keyword>
<name>A0A9D3T1Q0_MEGAT</name>
<dbReference type="EMBL" id="JAFDVH010000021">
    <property type="protein sequence ID" value="KAG7457472.1"/>
    <property type="molecule type" value="Genomic_DNA"/>
</dbReference>
<feature type="compositionally biased region" description="Basic residues" evidence="4">
    <location>
        <begin position="173"/>
        <end position="182"/>
    </location>
</feature>
<accession>A0A9D3T1Q0</accession>
<comment type="caution">
    <text evidence="6">The sequence shown here is derived from an EMBL/GenBank/DDBJ whole genome shotgun (WGS) entry which is preliminary data.</text>
</comment>
<evidence type="ECO:0000256" key="2">
    <source>
        <dbReference type="ARBA" id="ARBA00022525"/>
    </source>
</evidence>
<evidence type="ECO:0000256" key="1">
    <source>
        <dbReference type="ARBA" id="ARBA00004613"/>
    </source>
</evidence>
<feature type="compositionally biased region" description="Basic and acidic residues" evidence="4">
    <location>
        <begin position="183"/>
        <end position="216"/>
    </location>
</feature>
<organism evidence="6 7">
    <name type="scientific">Megalops atlanticus</name>
    <name type="common">Tarpon</name>
    <name type="synonym">Clupea gigantea</name>
    <dbReference type="NCBI Taxonomy" id="7932"/>
    <lineage>
        <taxon>Eukaryota</taxon>
        <taxon>Metazoa</taxon>
        <taxon>Chordata</taxon>
        <taxon>Craniata</taxon>
        <taxon>Vertebrata</taxon>
        <taxon>Euteleostomi</taxon>
        <taxon>Actinopterygii</taxon>
        <taxon>Neopterygii</taxon>
        <taxon>Teleostei</taxon>
        <taxon>Elopiformes</taxon>
        <taxon>Megalopidae</taxon>
        <taxon>Megalops</taxon>
    </lineage>
</organism>
<dbReference type="InterPro" id="IPR042759">
    <property type="entry name" value="CCDC126"/>
</dbReference>
<dbReference type="InterPro" id="IPR027833">
    <property type="entry name" value="MGT5A-like_N"/>
</dbReference>
<evidence type="ECO:0000256" key="3">
    <source>
        <dbReference type="ARBA" id="ARBA00023180"/>
    </source>
</evidence>
<evidence type="ECO:0000256" key="4">
    <source>
        <dbReference type="SAM" id="MobiDB-lite"/>
    </source>
</evidence>
<dbReference type="GO" id="GO:0005576">
    <property type="term" value="C:extracellular region"/>
    <property type="evidence" value="ECO:0007669"/>
    <property type="project" value="UniProtKB-SubCell"/>
</dbReference>
<keyword evidence="2" id="KW-0964">Secreted</keyword>
<dbReference type="PANTHER" id="PTHR46941">
    <property type="entry name" value="COILED-COIL DOMAIN-CONTAINING PROTEIN 126"/>
    <property type="match status" value="1"/>
</dbReference>
<dbReference type="Proteomes" id="UP001046870">
    <property type="component" value="Chromosome 21"/>
</dbReference>
<keyword evidence="7" id="KW-1185">Reference proteome</keyword>
<dbReference type="GO" id="GO:0016020">
    <property type="term" value="C:membrane"/>
    <property type="evidence" value="ECO:0007669"/>
    <property type="project" value="TreeGrafter"/>
</dbReference>
<evidence type="ECO:0000313" key="7">
    <source>
        <dbReference type="Proteomes" id="UP001046870"/>
    </source>
</evidence>
<dbReference type="PANTHER" id="PTHR46941:SF1">
    <property type="entry name" value="COILED-COIL DOMAIN-CONTAINING PROTEIN 126"/>
    <property type="match status" value="1"/>
</dbReference>
<dbReference type="AlphaFoldDB" id="A0A9D3T1Q0"/>
<dbReference type="OrthoDB" id="9946758at2759"/>
<gene>
    <name evidence="6" type="ORF">MATL_G00227600</name>
</gene>
<feature type="region of interest" description="Disordered" evidence="4">
    <location>
        <begin position="155"/>
        <end position="230"/>
    </location>
</feature>
<evidence type="ECO:0000259" key="5">
    <source>
        <dbReference type="Pfam" id="PF15027"/>
    </source>
</evidence>
<sequence length="230" mass="25385">MEFAATNLLYSSPGASCHHDIKGGRRVERRGAAIACAAGLRGTMLGLQLRRNVSGKLSALLLLGGLLWGLLLMRYTFQQPQHQSSAQLRQQILDLSHRYVKVLTEENRNAAGPHGTSMAGYADLKRTIAVLLDDILQRLVKLEGKVDAVVNGSLTNSTHTAGGHPGPASAVLHRNRKQNTPHRRPEILPRPHPDTPHRRPETLPRPHPDTPHRRPETAPQQTPERPRPGR</sequence>
<evidence type="ECO:0000313" key="6">
    <source>
        <dbReference type="EMBL" id="KAG7457472.1"/>
    </source>
</evidence>
<reference evidence="6" key="1">
    <citation type="submission" date="2021-01" db="EMBL/GenBank/DDBJ databases">
        <authorList>
            <person name="Zahm M."/>
            <person name="Roques C."/>
            <person name="Cabau C."/>
            <person name="Klopp C."/>
            <person name="Donnadieu C."/>
            <person name="Jouanno E."/>
            <person name="Lampietro C."/>
            <person name="Louis A."/>
            <person name="Herpin A."/>
            <person name="Echchiki A."/>
            <person name="Berthelot C."/>
            <person name="Parey E."/>
            <person name="Roest-Crollius H."/>
            <person name="Braasch I."/>
            <person name="Postlethwait J."/>
            <person name="Bobe J."/>
            <person name="Montfort J."/>
            <person name="Bouchez O."/>
            <person name="Begum T."/>
            <person name="Mejri S."/>
            <person name="Adams A."/>
            <person name="Chen W.-J."/>
            <person name="Guiguen Y."/>
        </authorList>
    </citation>
    <scope>NUCLEOTIDE SEQUENCE</scope>
    <source>
        <strain evidence="6">YG-15Mar2019-1</strain>
        <tissue evidence="6">Brain</tissue>
    </source>
</reference>
<feature type="domain" description="MGT5A-like N-terminal" evidence="5">
    <location>
        <begin position="49"/>
        <end position="170"/>
    </location>
</feature>